<protein>
    <recommendedName>
        <fullName evidence="2">DUF4294 domain-containing protein</fullName>
    </recommendedName>
</protein>
<organism evidence="1">
    <name type="scientific">hydrothermal vent metagenome</name>
    <dbReference type="NCBI Taxonomy" id="652676"/>
    <lineage>
        <taxon>unclassified sequences</taxon>
        <taxon>metagenomes</taxon>
        <taxon>ecological metagenomes</taxon>
    </lineage>
</organism>
<evidence type="ECO:0000313" key="1">
    <source>
        <dbReference type="EMBL" id="VAW09891.1"/>
    </source>
</evidence>
<dbReference type="InterPro" id="IPR025636">
    <property type="entry name" value="DUF4294"/>
</dbReference>
<name>A0A3B0SU57_9ZZZZ</name>
<dbReference type="EMBL" id="UOEL01000004">
    <property type="protein sequence ID" value="VAW09891.1"/>
    <property type="molecule type" value="Genomic_DNA"/>
</dbReference>
<sequence length="246" mass="29219">MFKNKACILSLILARLLLLIKKMEKRILFCVMGMTGFFGYAQIEEQPMDSVQEKMIIIEGDSIVQSSIALDEVYIFGKLGFATYKDKLRYYILRRKTIKVYPYAKLAAERLVELNDSIVLIKRKSKRKKYTKKIQKYIEDEFSEELKKLTRTEGQILVKLIYRQTGTTAFNLVKELRSRWRAFWYNTTAKMFKISLMKEYDPKNVHEDYLIEDILQRAFAASKLDRQKSVLDYDYATLMNKWDKEK</sequence>
<proteinExistence type="predicted"/>
<dbReference type="Pfam" id="PF14127">
    <property type="entry name" value="DUF4294"/>
    <property type="match status" value="1"/>
</dbReference>
<dbReference type="AlphaFoldDB" id="A0A3B0SU57"/>
<evidence type="ECO:0008006" key="2">
    <source>
        <dbReference type="Google" id="ProtNLM"/>
    </source>
</evidence>
<gene>
    <name evidence="1" type="ORF">MNBD_BACTEROID03-80</name>
</gene>
<reference evidence="1" key="1">
    <citation type="submission" date="2018-06" db="EMBL/GenBank/DDBJ databases">
        <authorList>
            <person name="Zhirakovskaya E."/>
        </authorList>
    </citation>
    <scope>NUCLEOTIDE SEQUENCE</scope>
</reference>
<accession>A0A3B0SU57</accession>